<sequence>MTSQHTLELHGIALSGVHQHAVHSGAELAERLAQQRGSQYGPLPVGSALSALFPSGGLERGQIYGCRGDASLSLLYALIARATQVGSWVAAVNLFSLGLMSAREHGVALQRLLCVDAGTQAATWTQVLGACVDGLDVVVAHAPKCSLYDARRIEARLKAHGSVLIIVGDPGVFSPAVVLSSHTTQWEFSTHASRREVDVVATGRRVHGRGKCTLTFPSHSQHMEHVHT</sequence>
<evidence type="ECO:0000313" key="1">
    <source>
        <dbReference type="EMBL" id="CAB4564669.1"/>
    </source>
</evidence>
<gene>
    <name evidence="1" type="ORF">UFOPK1572_01043</name>
</gene>
<dbReference type="EMBL" id="CAEZTC010000134">
    <property type="protein sequence ID" value="CAB4564669.1"/>
    <property type="molecule type" value="Genomic_DNA"/>
</dbReference>
<accession>A0A6J6DP24</accession>
<dbReference type="AlphaFoldDB" id="A0A6J6DP24"/>
<dbReference type="InterPro" id="IPR027417">
    <property type="entry name" value="P-loop_NTPase"/>
</dbReference>
<protein>
    <submittedName>
        <fullName evidence="1">Unannotated protein</fullName>
    </submittedName>
</protein>
<organism evidence="1">
    <name type="scientific">freshwater metagenome</name>
    <dbReference type="NCBI Taxonomy" id="449393"/>
    <lineage>
        <taxon>unclassified sequences</taxon>
        <taxon>metagenomes</taxon>
        <taxon>ecological metagenomes</taxon>
    </lineage>
</organism>
<dbReference type="Gene3D" id="3.40.50.300">
    <property type="entry name" value="P-loop containing nucleotide triphosphate hydrolases"/>
    <property type="match status" value="1"/>
</dbReference>
<reference evidence="1" key="1">
    <citation type="submission" date="2020-05" db="EMBL/GenBank/DDBJ databases">
        <authorList>
            <person name="Chiriac C."/>
            <person name="Salcher M."/>
            <person name="Ghai R."/>
            <person name="Kavagutti S V."/>
        </authorList>
    </citation>
    <scope>NUCLEOTIDE SEQUENCE</scope>
</reference>
<name>A0A6J6DP24_9ZZZZ</name>
<proteinExistence type="predicted"/>